<evidence type="ECO:0000313" key="3">
    <source>
        <dbReference type="Proteomes" id="UP000239936"/>
    </source>
</evidence>
<keyword evidence="3" id="KW-1185">Reference proteome</keyword>
<protein>
    <recommendedName>
        <fullName evidence="1">YhaN AAA domain-containing protein</fullName>
    </recommendedName>
</protein>
<dbReference type="Gene3D" id="3.40.50.300">
    <property type="entry name" value="P-loop containing nucleotide triphosphate hydrolases"/>
    <property type="match status" value="1"/>
</dbReference>
<dbReference type="InterPro" id="IPR038734">
    <property type="entry name" value="YhaN_AAA"/>
</dbReference>
<reference evidence="2 3" key="1">
    <citation type="submission" date="2018-01" db="EMBL/GenBank/DDBJ databases">
        <title>The complete genome sequence of Chromatium okenii LaCa, a purple sulfur bacterium with a turbulent life.</title>
        <authorList>
            <person name="Luedin S.M."/>
            <person name="Liechti N."/>
            <person name="Storelli N."/>
            <person name="Danza F."/>
            <person name="Wittwer M."/>
            <person name="Pothier J.F."/>
            <person name="Tonolla M.A."/>
        </authorList>
    </citation>
    <scope>NUCLEOTIDE SEQUENCE [LARGE SCALE GENOMIC DNA]</scope>
    <source>
        <strain evidence="2 3">LaCa</strain>
    </source>
</reference>
<dbReference type="AlphaFoldDB" id="A0A2S7XUD9"/>
<dbReference type="Pfam" id="PF13514">
    <property type="entry name" value="AAA_27"/>
    <property type="match status" value="1"/>
</dbReference>
<gene>
    <name evidence="2" type="ORF">CXB77_03435</name>
</gene>
<sequence length="415" mass="46069">MKILELYLRAFGPFTDGHLDLSGGEHGLHIIFGANEAGKSSALRALRALLFGIPERCQDNFRHTNPNLRIGGRFRSASGQELHCFRKKGRKQTLRDAHDTPLPDDALAQLLGGVDERMFERLFGIDHDNLISGGLALLAERGREAEALFGAGLGGGNLHAVLKRLDQDAVELFSARRGSSSRLINQQLNQFAELERRQRELALSARQWDDIRKAVELARTRVLELDAALTEASRQRSRLERIRRTLPNLARREQLLAQLAELGDLPQLSADFGQRREAAWSQRATAFASQASARERDQVLQQKIVAVTVHEDLLAEAELIDSLLERLGSHRKAALDRTRLVADRNGFNAQAAALLAQTHPALTLADAPSLRPLLNRRRRVSELGDQRGALAAAVAQAQHQFTRTTQQRTAAHCVN</sequence>
<dbReference type="Proteomes" id="UP000239936">
    <property type="component" value="Unassembled WGS sequence"/>
</dbReference>
<dbReference type="OrthoDB" id="9789562at2"/>
<dbReference type="EMBL" id="PPGH01000018">
    <property type="protein sequence ID" value="PQJ97051.1"/>
    <property type="molecule type" value="Genomic_DNA"/>
</dbReference>
<evidence type="ECO:0000259" key="1">
    <source>
        <dbReference type="Pfam" id="PF13514"/>
    </source>
</evidence>
<accession>A0A2S7XUD9</accession>
<name>A0A2S7XUD9_9GAMM</name>
<dbReference type="RefSeq" id="WP_105072793.1">
    <property type="nucleotide sequence ID" value="NZ_PPGH01000018.1"/>
</dbReference>
<dbReference type="SUPFAM" id="SSF52540">
    <property type="entry name" value="P-loop containing nucleoside triphosphate hydrolases"/>
    <property type="match status" value="1"/>
</dbReference>
<dbReference type="InterPro" id="IPR027417">
    <property type="entry name" value="P-loop_NTPase"/>
</dbReference>
<organism evidence="2 3">
    <name type="scientific">Chromatium okenii</name>
    <dbReference type="NCBI Taxonomy" id="61644"/>
    <lineage>
        <taxon>Bacteria</taxon>
        <taxon>Pseudomonadati</taxon>
        <taxon>Pseudomonadota</taxon>
        <taxon>Gammaproteobacteria</taxon>
        <taxon>Chromatiales</taxon>
        <taxon>Chromatiaceae</taxon>
        <taxon>Chromatium</taxon>
    </lineage>
</organism>
<comment type="caution">
    <text evidence="2">The sequence shown here is derived from an EMBL/GenBank/DDBJ whole genome shotgun (WGS) entry which is preliminary data.</text>
</comment>
<feature type="domain" description="YhaN AAA" evidence="1">
    <location>
        <begin position="1"/>
        <end position="208"/>
    </location>
</feature>
<proteinExistence type="predicted"/>
<dbReference type="PANTHER" id="PTHR41259">
    <property type="entry name" value="DOUBLE-STRAND BREAK REPAIR RAD50 ATPASE, PUTATIVE-RELATED"/>
    <property type="match status" value="1"/>
</dbReference>
<evidence type="ECO:0000313" key="2">
    <source>
        <dbReference type="EMBL" id="PQJ97051.1"/>
    </source>
</evidence>
<dbReference type="PANTHER" id="PTHR41259:SF1">
    <property type="entry name" value="DOUBLE-STRAND BREAK REPAIR RAD50 ATPASE, PUTATIVE-RELATED"/>
    <property type="match status" value="1"/>
</dbReference>